<organism evidence="2 3">
    <name type="scientific">Pedobacter changchengzhani</name>
    <dbReference type="NCBI Taxonomy" id="2529274"/>
    <lineage>
        <taxon>Bacteria</taxon>
        <taxon>Pseudomonadati</taxon>
        <taxon>Bacteroidota</taxon>
        <taxon>Sphingobacteriia</taxon>
        <taxon>Sphingobacteriales</taxon>
        <taxon>Sphingobacteriaceae</taxon>
        <taxon>Pedobacter</taxon>
    </lineage>
</organism>
<dbReference type="Pfam" id="PF14559">
    <property type="entry name" value="TPR_19"/>
    <property type="match status" value="1"/>
</dbReference>
<dbReference type="InterPro" id="IPR011990">
    <property type="entry name" value="TPR-like_helical_dom_sf"/>
</dbReference>
<dbReference type="EMBL" id="SJCY01000008">
    <property type="protein sequence ID" value="TDG35658.1"/>
    <property type="molecule type" value="Genomic_DNA"/>
</dbReference>
<keyword evidence="3" id="KW-1185">Reference proteome</keyword>
<feature type="signal peptide" evidence="1">
    <location>
        <begin position="1"/>
        <end position="19"/>
    </location>
</feature>
<dbReference type="Proteomes" id="UP000295668">
    <property type="component" value="Unassembled WGS sequence"/>
</dbReference>
<dbReference type="SUPFAM" id="SSF48452">
    <property type="entry name" value="TPR-like"/>
    <property type="match status" value="1"/>
</dbReference>
<dbReference type="RefSeq" id="WP_133262880.1">
    <property type="nucleotide sequence ID" value="NZ_SJCY01000008.1"/>
</dbReference>
<reference evidence="2 3" key="1">
    <citation type="submission" date="2019-02" db="EMBL/GenBank/DDBJ databases">
        <title>Pedobacter sp. nov., a novel speices isolated from soil of pinguins habitat in Antarcitica.</title>
        <authorList>
            <person name="He R.-H."/>
        </authorList>
    </citation>
    <scope>NUCLEOTIDE SEQUENCE [LARGE SCALE GENOMIC DNA]</scope>
    <source>
        <strain evidence="2 3">E01020</strain>
    </source>
</reference>
<evidence type="ECO:0000313" key="3">
    <source>
        <dbReference type="Proteomes" id="UP000295668"/>
    </source>
</evidence>
<comment type="caution">
    <text evidence="2">The sequence shown here is derived from an EMBL/GenBank/DDBJ whole genome shotgun (WGS) entry which is preliminary data.</text>
</comment>
<accession>A0A4R5MJD4</accession>
<sequence>MKKIVLSMFLASAISFAFAQKSEVKEAQKTWEFYYSLGRAKTPEKKLEDLKNVIAHTDKAIADEKSKVMPEAWIYRALASAEIAVSDTSNLANINANLAIAEEALAKVKALDTKDEQKDYVKAVKATIEVAVRNAGIIAYQKKEYKIAYDKFVESTVINPLDTAMYLNAGIAANGLKDYPNTVKYFKKAIDLGSPQSKELYNQIIQINLAEQKDTTAALATLETAIAKYPENGDFLKTQTQIYLNRGDAEKSLAMLTALAVKEPNNATYQILLGNISFSQALKLQEERNKLDIKKVKEFQAATAKMKGLLETALPFYKKALEIDPVNRPALETLKTIYAFKNDTKSYDEIKKRFDALPKE</sequence>
<gene>
    <name evidence="2" type="ORF">EZJ43_11590</name>
</gene>
<protein>
    <submittedName>
        <fullName evidence="2">Tetratricopeptide repeat protein</fullName>
    </submittedName>
</protein>
<dbReference type="SMART" id="SM00028">
    <property type="entry name" value="TPR"/>
    <property type="match status" value="3"/>
</dbReference>
<name>A0A4R5MJD4_9SPHI</name>
<dbReference type="AlphaFoldDB" id="A0A4R5MJD4"/>
<dbReference type="InterPro" id="IPR019734">
    <property type="entry name" value="TPR_rpt"/>
</dbReference>
<dbReference type="OrthoDB" id="739506at2"/>
<proteinExistence type="predicted"/>
<dbReference type="Gene3D" id="1.25.40.10">
    <property type="entry name" value="Tetratricopeptide repeat domain"/>
    <property type="match status" value="1"/>
</dbReference>
<evidence type="ECO:0000313" key="2">
    <source>
        <dbReference type="EMBL" id="TDG35658.1"/>
    </source>
</evidence>
<keyword evidence="1" id="KW-0732">Signal</keyword>
<feature type="chain" id="PRO_5020883180" evidence="1">
    <location>
        <begin position="20"/>
        <end position="360"/>
    </location>
</feature>
<evidence type="ECO:0000256" key="1">
    <source>
        <dbReference type="SAM" id="SignalP"/>
    </source>
</evidence>